<gene>
    <name evidence="1" type="ORF">CEJ86_19790</name>
</gene>
<dbReference type="Proteomes" id="UP000231987">
    <property type="component" value="Unassembled WGS sequence"/>
</dbReference>
<reference evidence="1 2" key="1">
    <citation type="submission" date="2017-06" db="EMBL/GenBank/DDBJ databases">
        <title>Ensifer strains isolated from leguminous trees and herbs display diverse denitrification phenotypes with some acting as strong N2O sinks.</title>
        <authorList>
            <person name="Woliy K."/>
            <person name="Mania D."/>
            <person name="Bakken L.R."/>
            <person name="Frostegard A."/>
        </authorList>
    </citation>
    <scope>NUCLEOTIDE SEQUENCE [LARGE SCALE GENOMIC DNA]</scope>
    <source>
        <strain evidence="1 2">AC50a</strain>
    </source>
</reference>
<dbReference type="EMBL" id="NJGD01000008">
    <property type="protein sequence ID" value="PJR13984.1"/>
    <property type="molecule type" value="Genomic_DNA"/>
</dbReference>
<organism evidence="1 2">
    <name type="scientific">Rhizobium meliloti</name>
    <name type="common">Ensifer meliloti</name>
    <name type="synonym">Sinorhizobium meliloti</name>
    <dbReference type="NCBI Taxonomy" id="382"/>
    <lineage>
        <taxon>Bacteria</taxon>
        <taxon>Pseudomonadati</taxon>
        <taxon>Pseudomonadota</taxon>
        <taxon>Alphaproteobacteria</taxon>
        <taxon>Hyphomicrobiales</taxon>
        <taxon>Rhizobiaceae</taxon>
        <taxon>Sinorhizobium/Ensifer group</taxon>
        <taxon>Sinorhizobium</taxon>
    </lineage>
</organism>
<sequence length="83" mass="9193">MEDNSKKKGRDRELVSEQEHEVAYLMRAAKVTRQKAVQAIREAGPTAPGEGLPCEEIAVDASRINHRCTTFAHCETIVTSRVA</sequence>
<dbReference type="Pfam" id="PF12244">
    <property type="entry name" value="DUF3606"/>
    <property type="match status" value="1"/>
</dbReference>
<comment type="caution">
    <text evidence="1">The sequence shown here is derived from an EMBL/GenBank/DDBJ whole genome shotgun (WGS) entry which is preliminary data.</text>
</comment>
<protein>
    <submittedName>
        <fullName evidence="1">Uncharacterized protein</fullName>
    </submittedName>
</protein>
<evidence type="ECO:0000313" key="1">
    <source>
        <dbReference type="EMBL" id="PJR13984.1"/>
    </source>
</evidence>
<accession>A0A2J0Z0I4</accession>
<dbReference type="AlphaFoldDB" id="A0A2J0Z0I4"/>
<dbReference type="InterPro" id="IPR022037">
    <property type="entry name" value="DUF3606"/>
</dbReference>
<proteinExistence type="predicted"/>
<evidence type="ECO:0000313" key="2">
    <source>
        <dbReference type="Proteomes" id="UP000231987"/>
    </source>
</evidence>
<name>A0A2J0Z0I4_RHIML</name>